<feature type="region of interest" description="Disordered" evidence="1">
    <location>
        <begin position="1"/>
        <end position="25"/>
    </location>
</feature>
<dbReference type="Proteomes" id="UP000024635">
    <property type="component" value="Unassembled WGS sequence"/>
</dbReference>
<dbReference type="AlphaFoldDB" id="A0A016SKV1"/>
<reference evidence="3" key="1">
    <citation type="journal article" date="2015" name="Nat. Genet.">
        <title>The genome and transcriptome of the zoonotic hookworm Ancylostoma ceylanicum identify infection-specific gene families.</title>
        <authorList>
            <person name="Schwarz E.M."/>
            <person name="Hu Y."/>
            <person name="Antoshechkin I."/>
            <person name="Miller M.M."/>
            <person name="Sternberg P.W."/>
            <person name="Aroian R.V."/>
        </authorList>
    </citation>
    <scope>NUCLEOTIDE SEQUENCE</scope>
    <source>
        <strain evidence="3">HY135</strain>
    </source>
</reference>
<proteinExistence type="predicted"/>
<keyword evidence="3" id="KW-1185">Reference proteome</keyword>
<sequence>MASREETSHVPVGRRRGRGQASRQKHIDEFRHCKNAPVMEPSMNAVKERLGVFRFQDLDKQVKNLRSSVVPARKILPITTRAIAFASASVYNKIFYSDLKFHIIFTFWKEREFDSRMNRESVRYKLADSIHDFEFSFPEEARFEEADLVKSRIRRVWETAKEAETSTTLQQKWERLAKHIRAPLLNDRLDEEHSKHFIQDLQIDRQF</sequence>
<evidence type="ECO:0000256" key="1">
    <source>
        <dbReference type="SAM" id="MobiDB-lite"/>
    </source>
</evidence>
<name>A0A016SKV1_9BILA</name>
<organism evidence="2 3">
    <name type="scientific">Ancylostoma ceylanicum</name>
    <dbReference type="NCBI Taxonomy" id="53326"/>
    <lineage>
        <taxon>Eukaryota</taxon>
        <taxon>Metazoa</taxon>
        <taxon>Ecdysozoa</taxon>
        <taxon>Nematoda</taxon>
        <taxon>Chromadorea</taxon>
        <taxon>Rhabditida</taxon>
        <taxon>Rhabditina</taxon>
        <taxon>Rhabditomorpha</taxon>
        <taxon>Strongyloidea</taxon>
        <taxon>Ancylostomatidae</taxon>
        <taxon>Ancylostomatinae</taxon>
        <taxon>Ancylostoma</taxon>
    </lineage>
</organism>
<dbReference type="EMBL" id="JARK01001547">
    <property type="protein sequence ID" value="EYB90967.1"/>
    <property type="molecule type" value="Genomic_DNA"/>
</dbReference>
<gene>
    <name evidence="2" type="primary">Acey_s0211.g2165</name>
    <name evidence="2" type="ORF">Y032_0211g2165</name>
</gene>
<evidence type="ECO:0000313" key="2">
    <source>
        <dbReference type="EMBL" id="EYB90967.1"/>
    </source>
</evidence>
<accession>A0A016SKV1</accession>
<protein>
    <submittedName>
        <fullName evidence="2">Uncharacterized protein</fullName>
    </submittedName>
</protein>
<comment type="caution">
    <text evidence="2">The sequence shown here is derived from an EMBL/GenBank/DDBJ whole genome shotgun (WGS) entry which is preliminary data.</text>
</comment>
<evidence type="ECO:0000313" key="3">
    <source>
        <dbReference type="Proteomes" id="UP000024635"/>
    </source>
</evidence>